<evidence type="ECO:0000313" key="4">
    <source>
        <dbReference type="EMBL" id="KAG8095389.1"/>
    </source>
</evidence>
<evidence type="ECO:0000259" key="3">
    <source>
        <dbReference type="Pfam" id="PF21530"/>
    </source>
</evidence>
<evidence type="ECO:0000256" key="1">
    <source>
        <dbReference type="RuleBase" id="RU363044"/>
    </source>
</evidence>
<dbReference type="EMBL" id="JAAALK010000080">
    <property type="protein sequence ID" value="KAG8095389.1"/>
    <property type="molecule type" value="Genomic_DNA"/>
</dbReference>
<protein>
    <recommendedName>
        <fullName evidence="1">ATP-dependent DNA helicase</fullName>
        <ecNumber evidence="1">5.6.2.3</ecNumber>
    </recommendedName>
</protein>
<comment type="cofactor">
    <cofactor evidence="1">
        <name>Mg(2+)</name>
        <dbReference type="ChEBI" id="CHEBI:18420"/>
    </cofactor>
</comment>
<comment type="catalytic activity">
    <reaction evidence="1">
        <text>ATP + H2O = ADP + phosphate + H(+)</text>
        <dbReference type="Rhea" id="RHEA:13065"/>
        <dbReference type="ChEBI" id="CHEBI:15377"/>
        <dbReference type="ChEBI" id="CHEBI:15378"/>
        <dbReference type="ChEBI" id="CHEBI:30616"/>
        <dbReference type="ChEBI" id="CHEBI:43474"/>
        <dbReference type="ChEBI" id="CHEBI:456216"/>
        <dbReference type="EC" id="5.6.2.3"/>
    </reaction>
</comment>
<keyword evidence="5" id="KW-1185">Reference proteome</keyword>
<dbReference type="AlphaFoldDB" id="A0A8J5WV90"/>
<reference evidence="4" key="1">
    <citation type="journal article" date="2021" name="bioRxiv">
        <title>Whole Genome Assembly and Annotation of Northern Wild Rice, Zizania palustris L., Supports a Whole Genome Duplication in the Zizania Genus.</title>
        <authorList>
            <person name="Haas M."/>
            <person name="Kono T."/>
            <person name="Macchietto M."/>
            <person name="Millas R."/>
            <person name="McGilp L."/>
            <person name="Shao M."/>
            <person name="Duquette J."/>
            <person name="Hirsch C.N."/>
            <person name="Kimball J."/>
        </authorList>
    </citation>
    <scope>NUCLEOTIDE SEQUENCE</scope>
    <source>
        <tissue evidence="4">Fresh leaf tissue</tissue>
    </source>
</reference>
<dbReference type="OrthoDB" id="664507at2759"/>
<accession>A0A8J5WV90</accession>
<comment type="caution">
    <text evidence="4">The sequence shown here is derived from an EMBL/GenBank/DDBJ whole genome shotgun (WGS) entry which is preliminary data.</text>
</comment>
<feature type="domain" description="DNA helicase Pif1-like 2B" evidence="3">
    <location>
        <begin position="320"/>
        <end position="365"/>
    </location>
</feature>
<dbReference type="Proteomes" id="UP000729402">
    <property type="component" value="Unassembled WGS sequence"/>
</dbReference>
<evidence type="ECO:0000313" key="5">
    <source>
        <dbReference type="Proteomes" id="UP000729402"/>
    </source>
</evidence>
<keyword evidence="1" id="KW-0233">DNA recombination</keyword>
<dbReference type="InterPro" id="IPR010285">
    <property type="entry name" value="DNA_helicase_pif1-like_DEAD"/>
</dbReference>
<dbReference type="EC" id="5.6.2.3" evidence="1"/>
<feature type="domain" description="DNA helicase Pif1-like DEAD-box helicase" evidence="2">
    <location>
        <begin position="23"/>
        <end position="224"/>
    </location>
</feature>
<dbReference type="PANTHER" id="PTHR10492:SF94">
    <property type="entry name" value="ATP-DEPENDENT DNA HELICASE"/>
    <property type="match status" value="1"/>
</dbReference>
<keyword evidence="1" id="KW-0227">DNA damage</keyword>
<keyword evidence="1" id="KW-0347">Helicase</keyword>
<dbReference type="GO" id="GO:0005524">
    <property type="term" value="F:ATP binding"/>
    <property type="evidence" value="ECO:0007669"/>
    <property type="project" value="UniProtKB-KW"/>
</dbReference>
<gene>
    <name evidence="4" type="ORF">GUJ93_ZPchr0012g21897</name>
</gene>
<dbReference type="PANTHER" id="PTHR10492">
    <property type="match status" value="1"/>
</dbReference>
<dbReference type="GO" id="GO:0043139">
    <property type="term" value="F:5'-3' DNA helicase activity"/>
    <property type="evidence" value="ECO:0007669"/>
    <property type="project" value="UniProtKB-EC"/>
</dbReference>
<dbReference type="GO" id="GO:0016787">
    <property type="term" value="F:hydrolase activity"/>
    <property type="evidence" value="ECO:0007669"/>
    <property type="project" value="UniProtKB-KW"/>
</dbReference>
<dbReference type="Pfam" id="PF21530">
    <property type="entry name" value="Pif1_2B_dom"/>
    <property type="match status" value="1"/>
</dbReference>
<dbReference type="GO" id="GO:0006281">
    <property type="term" value="P:DNA repair"/>
    <property type="evidence" value="ECO:0007669"/>
    <property type="project" value="UniProtKB-KW"/>
</dbReference>
<dbReference type="GO" id="GO:0000723">
    <property type="term" value="P:telomere maintenance"/>
    <property type="evidence" value="ECO:0007669"/>
    <property type="project" value="InterPro"/>
</dbReference>
<keyword evidence="1" id="KW-0547">Nucleotide-binding</keyword>
<keyword evidence="1" id="KW-0378">Hydrolase</keyword>
<proteinExistence type="inferred from homology"/>
<organism evidence="4 5">
    <name type="scientific">Zizania palustris</name>
    <name type="common">Northern wild rice</name>
    <dbReference type="NCBI Taxonomy" id="103762"/>
    <lineage>
        <taxon>Eukaryota</taxon>
        <taxon>Viridiplantae</taxon>
        <taxon>Streptophyta</taxon>
        <taxon>Embryophyta</taxon>
        <taxon>Tracheophyta</taxon>
        <taxon>Spermatophyta</taxon>
        <taxon>Magnoliopsida</taxon>
        <taxon>Liliopsida</taxon>
        <taxon>Poales</taxon>
        <taxon>Poaceae</taxon>
        <taxon>BOP clade</taxon>
        <taxon>Oryzoideae</taxon>
        <taxon>Oryzeae</taxon>
        <taxon>Zizaniinae</taxon>
        <taxon>Zizania</taxon>
    </lineage>
</organism>
<reference evidence="4" key="2">
    <citation type="submission" date="2021-02" db="EMBL/GenBank/DDBJ databases">
        <authorList>
            <person name="Kimball J.A."/>
            <person name="Haas M.W."/>
            <person name="Macchietto M."/>
            <person name="Kono T."/>
            <person name="Duquette J."/>
            <person name="Shao M."/>
        </authorList>
    </citation>
    <scope>NUCLEOTIDE SEQUENCE</scope>
    <source>
        <tissue evidence="4">Fresh leaf tissue</tissue>
    </source>
</reference>
<dbReference type="GO" id="GO:0006310">
    <property type="term" value="P:DNA recombination"/>
    <property type="evidence" value="ECO:0007669"/>
    <property type="project" value="UniProtKB-KW"/>
</dbReference>
<keyword evidence="1" id="KW-0067">ATP-binding</keyword>
<name>A0A8J5WV90_ZIZPA</name>
<dbReference type="InterPro" id="IPR049163">
    <property type="entry name" value="Pif1-like_2B_dom"/>
</dbReference>
<sequence length="366" mass="41888">MREVRVELCFGIDQEHVDLYASLSGEQRSGFDEIIDHVFKNKIRVFFIDGPGGMGKTFLYKACLSKVRSEGLISIATTTFGIAALILPGGRTVHSRFKIQINLGDNIMCNFSKQCGIAELLRRTSLLIWDEVAMINRRAIDCLDRSLQEIMNCPLPFGRKFMTFGGDFRQVLLVITWGTRVQIIDATLLRSYIWENIRTIRLSRNMRAQSDPWFSEYLLRSGNGTEKTIGDDYVHFPEDIVISYTHAKDSMNKLIQYVFPSLEENIGSMSYMSTHAILSTKNEYVDQINEMMIDNFPSQEKVYYSFDSTDDDSRNTYPIEFLNDLTPNGLPPHVLKVKINCRVILLRNLDPNNGLCNGTRLIVRAF</sequence>
<comment type="similarity">
    <text evidence="1">Belongs to the helicase family.</text>
</comment>
<keyword evidence="1" id="KW-0234">DNA repair</keyword>
<dbReference type="Pfam" id="PF05970">
    <property type="entry name" value="PIF1"/>
    <property type="match status" value="1"/>
</dbReference>
<evidence type="ECO:0000259" key="2">
    <source>
        <dbReference type="Pfam" id="PF05970"/>
    </source>
</evidence>